<dbReference type="GO" id="GO:0003838">
    <property type="term" value="F:sterol 24-C-methyltransferase activity"/>
    <property type="evidence" value="ECO:0007669"/>
    <property type="project" value="TreeGrafter"/>
</dbReference>
<evidence type="ECO:0000259" key="3">
    <source>
        <dbReference type="Pfam" id="PF08241"/>
    </source>
</evidence>
<comment type="similarity">
    <text evidence="2">Belongs to the class I-like SAM-binding methyltransferase superfamily. Erg6/SMT family.</text>
</comment>
<dbReference type="InterPro" id="IPR029063">
    <property type="entry name" value="SAM-dependent_MTases_sf"/>
</dbReference>
<feature type="domain" description="Methyltransferase type 11" evidence="3">
    <location>
        <begin position="39"/>
        <end position="137"/>
    </location>
</feature>
<proteinExistence type="inferred from homology"/>
<evidence type="ECO:0000256" key="2">
    <source>
        <dbReference type="ARBA" id="ARBA00038188"/>
    </source>
</evidence>
<dbReference type="PANTHER" id="PTHR44068">
    <property type="entry name" value="ZGC:194242"/>
    <property type="match status" value="1"/>
</dbReference>
<dbReference type="GO" id="GO:0005783">
    <property type="term" value="C:endoplasmic reticulum"/>
    <property type="evidence" value="ECO:0007669"/>
    <property type="project" value="TreeGrafter"/>
</dbReference>
<evidence type="ECO:0000256" key="1">
    <source>
        <dbReference type="ARBA" id="ARBA00022679"/>
    </source>
</evidence>
<keyword evidence="5" id="KW-1185">Reference proteome</keyword>
<name>A0A5C5FZN1_9BASI</name>
<dbReference type="Pfam" id="PF08241">
    <property type="entry name" value="Methyltransf_11"/>
    <property type="match status" value="1"/>
</dbReference>
<evidence type="ECO:0000313" key="5">
    <source>
        <dbReference type="Proteomes" id="UP000311382"/>
    </source>
</evidence>
<dbReference type="GO" id="GO:0016126">
    <property type="term" value="P:sterol biosynthetic process"/>
    <property type="evidence" value="ECO:0007669"/>
    <property type="project" value="TreeGrafter"/>
</dbReference>
<dbReference type="PANTHER" id="PTHR44068:SF1">
    <property type="entry name" value="HYPOTHETICAL LOC100005854"/>
    <property type="match status" value="1"/>
</dbReference>
<dbReference type="CDD" id="cd02440">
    <property type="entry name" value="AdoMet_MTases"/>
    <property type="match status" value="1"/>
</dbReference>
<dbReference type="Proteomes" id="UP000311382">
    <property type="component" value="Unassembled WGS sequence"/>
</dbReference>
<accession>A0A5C5FZN1</accession>
<evidence type="ECO:0000313" key="4">
    <source>
        <dbReference type="EMBL" id="TNY21766.1"/>
    </source>
</evidence>
<sequence>MPFYPSAHSDAVLRTHKSRSAEACAAPLLLLLKPTDTLLDIGCGPGSITTGFAPFCARVTGVEHPSAASVLVQARQDAEQLGLKDKVVYVEADALALPFDDQSFDVAYCNQARPFLLVLQHVPDPVGVLREMHRVARRLVFAREADRGTFAHWPLTPEITRFDELWTQVARAGGGEPYAARRLKSWALLAGARPDEVRVTTAGETPDPREWGATFAERTVTGGFADKAKELGLASEDELRGIGEAWREWGEKEDAWFGYLQGEMLITKQRS</sequence>
<reference evidence="4 5" key="1">
    <citation type="submission" date="2019-03" db="EMBL/GenBank/DDBJ databases">
        <title>Rhodosporidium diobovatum UCD-FST 08-225 genome sequencing, assembly, and annotation.</title>
        <authorList>
            <person name="Fakankun I.U."/>
            <person name="Fristensky B."/>
            <person name="Levin D.B."/>
        </authorList>
    </citation>
    <scope>NUCLEOTIDE SEQUENCE [LARGE SCALE GENOMIC DNA]</scope>
    <source>
        <strain evidence="4 5">UCD-FST 08-225</strain>
    </source>
</reference>
<dbReference type="InterPro" id="IPR050447">
    <property type="entry name" value="Erg6_SMT_methyltransf"/>
</dbReference>
<dbReference type="Gene3D" id="3.40.50.150">
    <property type="entry name" value="Vaccinia Virus protein VP39"/>
    <property type="match status" value="1"/>
</dbReference>
<dbReference type="OrthoDB" id="10017101at2759"/>
<protein>
    <submittedName>
        <fullName evidence="4">Methylase</fullName>
    </submittedName>
</protein>
<keyword evidence="1" id="KW-0808">Transferase</keyword>
<comment type="caution">
    <text evidence="4">The sequence shown here is derived from an EMBL/GenBank/DDBJ whole genome shotgun (WGS) entry which is preliminary data.</text>
</comment>
<dbReference type="STRING" id="5288.A0A5C5FZN1"/>
<organism evidence="4 5">
    <name type="scientific">Rhodotorula diobovata</name>
    <dbReference type="NCBI Taxonomy" id="5288"/>
    <lineage>
        <taxon>Eukaryota</taxon>
        <taxon>Fungi</taxon>
        <taxon>Dikarya</taxon>
        <taxon>Basidiomycota</taxon>
        <taxon>Pucciniomycotina</taxon>
        <taxon>Microbotryomycetes</taxon>
        <taxon>Sporidiobolales</taxon>
        <taxon>Sporidiobolaceae</taxon>
        <taxon>Rhodotorula</taxon>
    </lineage>
</organism>
<dbReference type="InterPro" id="IPR013216">
    <property type="entry name" value="Methyltransf_11"/>
</dbReference>
<dbReference type="EMBL" id="SOZI01000037">
    <property type="protein sequence ID" value="TNY21766.1"/>
    <property type="molecule type" value="Genomic_DNA"/>
</dbReference>
<dbReference type="AlphaFoldDB" id="A0A5C5FZN1"/>
<dbReference type="SUPFAM" id="SSF53335">
    <property type="entry name" value="S-adenosyl-L-methionine-dependent methyltransferases"/>
    <property type="match status" value="1"/>
</dbReference>
<gene>
    <name evidence="4" type="ORF">DMC30DRAFT_421440</name>
</gene>
<dbReference type="GO" id="GO:0032259">
    <property type="term" value="P:methylation"/>
    <property type="evidence" value="ECO:0007669"/>
    <property type="project" value="UniProtKB-KW"/>
</dbReference>
<keyword evidence="4" id="KW-0489">Methyltransferase</keyword>